<organism evidence="1 2">
    <name type="scientific">Mycolicibacterium holsaticum</name>
    <dbReference type="NCBI Taxonomy" id="152142"/>
    <lineage>
        <taxon>Bacteria</taxon>
        <taxon>Bacillati</taxon>
        <taxon>Actinomycetota</taxon>
        <taxon>Actinomycetes</taxon>
        <taxon>Mycobacteriales</taxon>
        <taxon>Mycobacteriaceae</taxon>
        <taxon>Mycolicibacterium</taxon>
    </lineage>
</organism>
<reference evidence="2" key="1">
    <citation type="submission" date="2016-09" db="EMBL/GenBank/DDBJ databases">
        <authorList>
            <person name="Greninger A.L."/>
            <person name="Jerome K.R."/>
            <person name="Mcnair B."/>
            <person name="Wallis C."/>
            <person name="Fang F."/>
        </authorList>
    </citation>
    <scope>NUCLEOTIDE SEQUENCE [LARGE SCALE GENOMIC DNA]</scope>
    <source>
        <strain evidence="2">M7</strain>
    </source>
</reference>
<dbReference type="EMBL" id="MIGZ01000016">
    <property type="protein sequence ID" value="ODQ95541.1"/>
    <property type="molecule type" value="Genomic_DNA"/>
</dbReference>
<evidence type="ECO:0000313" key="2">
    <source>
        <dbReference type="Proteomes" id="UP000094243"/>
    </source>
</evidence>
<gene>
    <name evidence="1" type="ORF">BHQ17_04455</name>
</gene>
<comment type="caution">
    <text evidence="1">The sequence shown here is derived from an EMBL/GenBank/DDBJ whole genome shotgun (WGS) entry which is preliminary data.</text>
</comment>
<protein>
    <submittedName>
        <fullName evidence="1">Uncharacterized protein</fullName>
    </submittedName>
</protein>
<dbReference type="Proteomes" id="UP000094243">
    <property type="component" value="Unassembled WGS sequence"/>
</dbReference>
<evidence type="ECO:0000313" key="1">
    <source>
        <dbReference type="EMBL" id="ODQ95541.1"/>
    </source>
</evidence>
<keyword evidence="2" id="KW-1185">Reference proteome</keyword>
<name>A0A1E3S0D7_9MYCO</name>
<dbReference type="RefSeq" id="WP_069404028.1">
    <property type="nucleotide sequence ID" value="NZ_MIGZ01000016.1"/>
</dbReference>
<dbReference type="AlphaFoldDB" id="A0A1E3S0D7"/>
<sequence length="63" mass="7154">MAKRDNDPSEFERVAREGWMVTLRYRMLLTTKTATWSSKARWVLGGASVAYAVTEVAGKFGWL</sequence>
<dbReference type="OrthoDB" id="4631480at2"/>
<accession>A0A1E3S0D7</accession>
<proteinExistence type="predicted"/>